<proteinExistence type="predicted"/>
<evidence type="ECO:0000256" key="1">
    <source>
        <dbReference type="SAM" id="MobiDB-lite"/>
    </source>
</evidence>
<gene>
    <name evidence="2" type="ORF">AFUS01_LOCUS19825</name>
</gene>
<dbReference type="EMBL" id="CAJVCH010208142">
    <property type="protein sequence ID" value="CAG7731219.1"/>
    <property type="molecule type" value="Genomic_DNA"/>
</dbReference>
<feature type="region of interest" description="Disordered" evidence="1">
    <location>
        <begin position="65"/>
        <end position="101"/>
    </location>
</feature>
<evidence type="ECO:0000313" key="3">
    <source>
        <dbReference type="Proteomes" id="UP000708208"/>
    </source>
</evidence>
<evidence type="ECO:0000313" key="2">
    <source>
        <dbReference type="EMBL" id="CAG7731219.1"/>
    </source>
</evidence>
<sequence length="243" mass="26484">TKTRKKSYIWSQDKTNRRFKKQNLFQWSAKNFRQPCTAKHNSNGSRESNKLYQKESMEANKYFQARHSGSVSTSSTTSAGTSTSSTTAVMSNNRSPNAKAKKIIKQDANGHVVLDFATSPMQNPPKEYPKELSKGSNSSSLNLIKVTASTTVATVTASVPMTPISVTTRARLGSPAPEAQAIIQSGNASEHSSLQLIESTEDIVIPVSGKKGPVRGRAWKDNQGNYTKYICFGDGIEYKPGGE</sequence>
<keyword evidence="3" id="KW-1185">Reference proteome</keyword>
<reference evidence="2" key="1">
    <citation type="submission" date="2021-06" db="EMBL/GenBank/DDBJ databases">
        <authorList>
            <person name="Hodson N. C."/>
            <person name="Mongue J. A."/>
            <person name="Jaron S. K."/>
        </authorList>
    </citation>
    <scope>NUCLEOTIDE SEQUENCE</scope>
</reference>
<name>A0A8J2K4H8_9HEXA</name>
<protein>
    <submittedName>
        <fullName evidence="2">Uncharacterized protein</fullName>
    </submittedName>
</protein>
<dbReference type="Proteomes" id="UP000708208">
    <property type="component" value="Unassembled WGS sequence"/>
</dbReference>
<accession>A0A8J2K4H8</accession>
<comment type="caution">
    <text evidence="2">The sequence shown here is derived from an EMBL/GenBank/DDBJ whole genome shotgun (WGS) entry which is preliminary data.</text>
</comment>
<feature type="non-terminal residue" evidence="2">
    <location>
        <position position="1"/>
    </location>
</feature>
<dbReference type="AlphaFoldDB" id="A0A8J2K4H8"/>
<feature type="compositionally biased region" description="Low complexity" evidence="1">
    <location>
        <begin position="68"/>
        <end position="89"/>
    </location>
</feature>
<organism evidence="2 3">
    <name type="scientific">Allacma fusca</name>
    <dbReference type="NCBI Taxonomy" id="39272"/>
    <lineage>
        <taxon>Eukaryota</taxon>
        <taxon>Metazoa</taxon>
        <taxon>Ecdysozoa</taxon>
        <taxon>Arthropoda</taxon>
        <taxon>Hexapoda</taxon>
        <taxon>Collembola</taxon>
        <taxon>Symphypleona</taxon>
        <taxon>Sminthuridae</taxon>
        <taxon>Allacma</taxon>
    </lineage>
</organism>